<proteinExistence type="predicted"/>
<dbReference type="EMBL" id="QXFT01000196">
    <property type="protein sequence ID" value="KAE9351298.1"/>
    <property type="molecule type" value="Genomic_DNA"/>
</dbReference>
<accession>A0A6A4G448</accession>
<protein>
    <submittedName>
        <fullName evidence="1">Uncharacterized protein</fullName>
    </submittedName>
</protein>
<evidence type="ECO:0000313" key="1">
    <source>
        <dbReference type="EMBL" id="KAE9351298.1"/>
    </source>
</evidence>
<organism evidence="1 2">
    <name type="scientific">Phytophthora rubi</name>
    <dbReference type="NCBI Taxonomy" id="129364"/>
    <lineage>
        <taxon>Eukaryota</taxon>
        <taxon>Sar</taxon>
        <taxon>Stramenopiles</taxon>
        <taxon>Oomycota</taxon>
        <taxon>Peronosporomycetes</taxon>
        <taxon>Peronosporales</taxon>
        <taxon>Peronosporaceae</taxon>
        <taxon>Phytophthora</taxon>
    </lineage>
</organism>
<dbReference type="Proteomes" id="UP000434957">
    <property type="component" value="Unassembled WGS sequence"/>
</dbReference>
<comment type="caution">
    <text evidence="1">The sequence shown here is derived from an EMBL/GenBank/DDBJ whole genome shotgun (WGS) entry which is preliminary data.</text>
</comment>
<evidence type="ECO:0000313" key="2">
    <source>
        <dbReference type="Proteomes" id="UP000434957"/>
    </source>
</evidence>
<sequence length="156" mass="17670">MAVRRINDGIRRLDWDEVKTALLRDDDATPVEVCEASLDDWGRYVRSERQALKSRFMEWRDDRIWIVELPSSIHEKAVSRFDALMGAGTGNGLGTDLIRDLAAYAEDPPAGLAGDPFLRKFLRLEPQIATAMGGGLQLRAKRHRCWRCSTKRSELG</sequence>
<name>A0A6A4G448_9STRA</name>
<gene>
    <name evidence="1" type="ORF">PR003_g4945</name>
</gene>
<dbReference type="AlphaFoldDB" id="A0A6A4G448"/>
<keyword evidence="2" id="KW-1185">Reference proteome</keyword>
<reference evidence="1 2" key="1">
    <citation type="submission" date="2018-08" db="EMBL/GenBank/DDBJ databases">
        <title>Genomic investigation of the strawberry pathogen Phytophthora fragariae indicates pathogenicity is determined by transcriptional variation in three key races.</title>
        <authorList>
            <person name="Adams T.M."/>
            <person name="Armitage A.D."/>
            <person name="Sobczyk M.K."/>
            <person name="Bates H.J."/>
            <person name="Dunwell J.M."/>
            <person name="Nellist C.F."/>
            <person name="Harrison R.J."/>
        </authorList>
    </citation>
    <scope>NUCLEOTIDE SEQUENCE [LARGE SCALE GENOMIC DNA]</scope>
    <source>
        <strain evidence="1 2">SCRP333</strain>
    </source>
</reference>